<dbReference type="EMBL" id="VNJI01000071">
    <property type="protein sequence ID" value="TVY01065.1"/>
    <property type="molecule type" value="Genomic_DNA"/>
</dbReference>
<dbReference type="InterPro" id="IPR016155">
    <property type="entry name" value="Mopterin_synth/thiamin_S_b"/>
</dbReference>
<dbReference type="AlphaFoldDB" id="A0A559JMF3"/>
<proteinExistence type="predicted"/>
<dbReference type="Proteomes" id="UP000317036">
    <property type="component" value="Unassembled WGS sequence"/>
</dbReference>
<organism evidence="1 2">
    <name type="scientific">Paenibacillus cremeus</name>
    <dbReference type="NCBI Taxonomy" id="2163881"/>
    <lineage>
        <taxon>Bacteria</taxon>
        <taxon>Bacillati</taxon>
        <taxon>Bacillota</taxon>
        <taxon>Bacilli</taxon>
        <taxon>Bacillales</taxon>
        <taxon>Paenibacillaceae</taxon>
        <taxon>Paenibacillus</taxon>
    </lineage>
</organism>
<gene>
    <name evidence="1" type="primary">thiS</name>
    <name evidence="1" type="ORF">FPZ49_32685</name>
</gene>
<evidence type="ECO:0000313" key="1">
    <source>
        <dbReference type="EMBL" id="TVY01065.1"/>
    </source>
</evidence>
<evidence type="ECO:0000313" key="2">
    <source>
        <dbReference type="Proteomes" id="UP000317036"/>
    </source>
</evidence>
<dbReference type="SUPFAM" id="SSF54285">
    <property type="entry name" value="MoaD/ThiS"/>
    <property type="match status" value="1"/>
</dbReference>
<dbReference type="PANTHER" id="PTHR34472:SF1">
    <property type="entry name" value="SULFUR CARRIER PROTEIN THIS"/>
    <property type="match status" value="1"/>
</dbReference>
<dbReference type="OrthoDB" id="9798559at2"/>
<dbReference type="Gene3D" id="3.10.20.30">
    <property type="match status" value="1"/>
</dbReference>
<protein>
    <submittedName>
        <fullName evidence="1">Sulfur carrier protein ThiS</fullName>
    </submittedName>
</protein>
<dbReference type="Pfam" id="PF02597">
    <property type="entry name" value="ThiS"/>
    <property type="match status" value="1"/>
</dbReference>
<dbReference type="RefSeq" id="WP_144854485.1">
    <property type="nucleotide sequence ID" value="NZ_VNJI01000071.1"/>
</dbReference>
<dbReference type="CDD" id="cd00565">
    <property type="entry name" value="Ubl_ThiS"/>
    <property type="match status" value="1"/>
</dbReference>
<name>A0A559JMF3_9BACL</name>
<sequence length="66" mass="7364">MQLIVNGEQRDVGNAGTVAEMLEVFKLGHKILVVELNREIIDRSVYDQTRLNDGDRVEIVHFVGGG</sequence>
<accession>A0A559JMF3</accession>
<comment type="caution">
    <text evidence="1">The sequence shown here is derived from an EMBL/GenBank/DDBJ whole genome shotgun (WGS) entry which is preliminary data.</text>
</comment>
<dbReference type="InterPro" id="IPR012675">
    <property type="entry name" value="Beta-grasp_dom_sf"/>
</dbReference>
<dbReference type="NCBIfam" id="TIGR01683">
    <property type="entry name" value="thiS"/>
    <property type="match status" value="1"/>
</dbReference>
<dbReference type="InterPro" id="IPR010035">
    <property type="entry name" value="Thi_S"/>
</dbReference>
<dbReference type="PANTHER" id="PTHR34472">
    <property type="entry name" value="SULFUR CARRIER PROTEIN THIS"/>
    <property type="match status" value="1"/>
</dbReference>
<reference evidence="1 2" key="1">
    <citation type="submission" date="2019-07" db="EMBL/GenBank/DDBJ databases">
        <authorList>
            <person name="Kim J."/>
        </authorList>
    </citation>
    <scope>NUCLEOTIDE SEQUENCE [LARGE SCALE GENOMIC DNA]</scope>
    <source>
        <strain evidence="1 2">JC52</strain>
    </source>
</reference>
<dbReference type="InterPro" id="IPR003749">
    <property type="entry name" value="ThiS/MoaD-like"/>
</dbReference>
<keyword evidence="2" id="KW-1185">Reference proteome</keyword>